<dbReference type="PROSITE" id="PS51459">
    <property type="entry name" value="FIDO"/>
    <property type="match status" value="1"/>
</dbReference>
<evidence type="ECO:0000259" key="1">
    <source>
        <dbReference type="PROSITE" id="PS51459"/>
    </source>
</evidence>
<dbReference type="PANTHER" id="PTHR13504:SF38">
    <property type="entry name" value="FIDO DOMAIN-CONTAINING PROTEIN"/>
    <property type="match status" value="1"/>
</dbReference>
<name>A0ABT2QUR8_9GAMM</name>
<dbReference type="PANTHER" id="PTHR13504">
    <property type="entry name" value="FIDO DOMAIN-CONTAINING PROTEIN DDB_G0283145"/>
    <property type="match status" value="1"/>
</dbReference>
<dbReference type="SUPFAM" id="SSF140931">
    <property type="entry name" value="Fic-like"/>
    <property type="match status" value="1"/>
</dbReference>
<dbReference type="RefSeq" id="WP_262459378.1">
    <property type="nucleotide sequence ID" value="NZ_ARXS01000002.1"/>
</dbReference>
<dbReference type="Proteomes" id="UP001064106">
    <property type="component" value="Unassembled WGS sequence"/>
</dbReference>
<dbReference type="Gene3D" id="1.10.3290.10">
    <property type="entry name" value="Fido-like domain"/>
    <property type="match status" value="1"/>
</dbReference>
<feature type="domain" description="Fido" evidence="1">
    <location>
        <begin position="116"/>
        <end position="286"/>
    </location>
</feature>
<accession>A0ABT2QUR8</accession>
<dbReference type="Pfam" id="PF02661">
    <property type="entry name" value="Fic"/>
    <property type="match status" value="1"/>
</dbReference>
<comment type="caution">
    <text evidence="2">The sequence shown here is derived from an EMBL/GenBank/DDBJ whole genome shotgun (WGS) entry which is preliminary data.</text>
</comment>
<organism evidence="2 3">
    <name type="scientific">Alloalcanivorax balearicus MACL04</name>
    <dbReference type="NCBI Taxonomy" id="1177182"/>
    <lineage>
        <taxon>Bacteria</taxon>
        <taxon>Pseudomonadati</taxon>
        <taxon>Pseudomonadota</taxon>
        <taxon>Gammaproteobacteria</taxon>
        <taxon>Oceanospirillales</taxon>
        <taxon>Alcanivoracaceae</taxon>
        <taxon>Alloalcanivorax</taxon>
    </lineage>
</organism>
<reference evidence="2" key="1">
    <citation type="submission" date="2012-09" db="EMBL/GenBank/DDBJ databases">
        <title>Genome Sequence of alkane-degrading Bacterium Alcanivorax balearicus MACL04.</title>
        <authorList>
            <person name="Lai Q."/>
            <person name="Shao Z."/>
        </authorList>
    </citation>
    <scope>NUCLEOTIDE SEQUENCE</scope>
    <source>
        <strain evidence="2">MACL04</strain>
    </source>
</reference>
<dbReference type="InterPro" id="IPR036597">
    <property type="entry name" value="Fido-like_dom_sf"/>
</dbReference>
<dbReference type="EMBL" id="ARXS01000002">
    <property type="protein sequence ID" value="MCU5781261.1"/>
    <property type="molecule type" value="Genomic_DNA"/>
</dbReference>
<gene>
    <name evidence="2" type="ORF">MA04_00561</name>
</gene>
<evidence type="ECO:0000313" key="3">
    <source>
        <dbReference type="Proteomes" id="UP001064106"/>
    </source>
</evidence>
<dbReference type="InterPro" id="IPR040198">
    <property type="entry name" value="Fido_containing"/>
</dbReference>
<keyword evidence="3" id="KW-1185">Reference proteome</keyword>
<evidence type="ECO:0000313" key="2">
    <source>
        <dbReference type="EMBL" id="MCU5781261.1"/>
    </source>
</evidence>
<sequence>MTTSILDLAPFLPSHDALEKSDLPDKALDLKGLAAGLAGQLHPITAATVRAHMAVINSYYSNLIEGNRTRPYEIRQAQRGDFSTDPAARDLQQESLAHVQTQELLSERHPSVEESFSPAILRWLHERFYAELPERRRIVRDEKSGEEEIVEPGHYRQRTVQVGQHIPPAAEDLAGLLDRFFDTYQPGRHSGTNKIIAVMAAHHRLVWIHPFLDGNGRVTRLWTDQALKAIGLDSVGVWCLNRGLARSADRYKLLLHQADQPRQGTRDGRGPLSETALIGFCDYMLDQALDQVGYIRDLLKLPSLQQRIQGYVQARNDGRVPTRPEPLKPAAARVLFAAFQAGELERSEALELTGQHSDRNARRLLSQLRDDGLLSETSNRSPLRWQIPEHAESWYFPELAPGL</sequence>
<dbReference type="InterPro" id="IPR003812">
    <property type="entry name" value="Fido"/>
</dbReference>
<protein>
    <submittedName>
        <fullName evidence="2">Filamentation induced by cAMP protein fic</fullName>
    </submittedName>
</protein>
<proteinExistence type="predicted"/>